<dbReference type="InterPro" id="IPR000406">
    <property type="entry name" value="Rho_GDI"/>
</dbReference>
<evidence type="ECO:0000313" key="4">
    <source>
        <dbReference type="EMBL" id="RKP28521.1"/>
    </source>
</evidence>
<dbReference type="Proteomes" id="UP000268321">
    <property type="component" value="Unassembled WGS sequence"/>
</dbReference>
<protein>
    <submittedName>
        <fullName evidence="4">Uncharacterized protein</fullName>
    </submittedName>
</protein>
<dbReference type="GO" id="GO:0007266">
    <property type="term" value="P:Rho protein signal transduction"/>
    <property type="evidence" value="ECO:0007669"/>
    <property type="project" value="InterPro"/>
</dbReference>
<dbReference type="OrthoDB" id="1683373at2759"/>
<dbReference type="AlphaFoldDB" id="A0A4P9Z966"/>
<dbReference type="InterPro" id="IPR024792">
    <property type="entry name" value="RhoGDI_dom_sf"/>
</dbReference>
<comment type="subcellular location">
    <subcellularLocation>
        <location evidence="1">Cytoplasm</location>
    </subcellularLocation>
</comment>
<dbReference type="InterPro" id="IPR014756">
    <property type="entry name" value="Ig_E-set"/>
</dbReference>
<evidence type="ECO:0000256" key="2">
    <source>
        <dbReference type="ARBA" id="ARBA00009758"/>
    </source>
</evidence>
<dbReference type="Gene3D" id="2.70.50.30">
    <property type="entry name" value="Coagulation Factor XIII, subunit A, domain 1"/>
    <property type="match status" value="1"/>
</dbReference>
<evidence type="ECO:0000256" key="3">
    <source>
        <dbReference type="ARBA" id="ARBA00022490"/>
    </source>
</evidence>
<organism evidence="4 5">
    <name type="scientific">Metschnikowia bicuspidata</name>
    <dbReference type="NCBI Taxonomy" id="27322"/>
    <lineage>
        <taxon>Eukaryota</taxon>
        <taxon>Fungi</taxon>
        <taxon>Dikarya</taxon>
        <taxon>Ascomycota</taxon>
        <taxon>Saccharomycotina</taxon>
        <taxon>Pichiomycetes</taxon>
        <taxon>Metschnikowiaceae</taxon>
        <taxon>Metschnikowia</taxon>
    </lineage>
</organism>
<keyword evidence="3" id="KW-0963">Cytoplasm</keyword>
<accession>A0A4P9Z966</accession>
<evidence type="ECO:0000313" key="5">
    <source>
        <dbReference type="Proteomes" id="UP000268321"/>
    </source>
</evidence>
<evidence type="ECO:0000256" key="1">
    <source>
        <dbReference type="ARBA" id="ARBA00004496"/>
    </source>
</evidence>
<gene>
    <name evidence="4" type="ORF">METBISCDRAFT_25010</name>
</gene>
<dbReference type="SUPFAM" id="SSF81296">
    <property type="entry name" value="E set domains"/>
    <property type="match status" value="1"/>
</dbReference>
<keyword evidence="5" id="KW-1185">Reference proteome</keyword>
<comment type="similarity">
    <text evidence="2">Belongs to the Rho GDI family.</text>
</comment>
<dbReference type="Pfam" id="PF02115">
    <property type="entry name" value="Rho_GDI"/>
    <property type="match status" value="1"/>
</dbReference>
<dbReference type="GO" id="GO:0005094">
    <property type="term" value="F:Rho GDP-dissociation inhibitor activity"/>
    <property type="evidence" value="ECO:0007669"/>
    <property type="project" value="InterPro"/>
</dbReference>
<name>A0A4P9Z966_9ASCO</name>
<reference evidence="5" key="1">
    <citation type="journal article" date="2018" name="Nat. Microbiol.">
        <title>Leveraging single-cell genomics to expand the fungal tree of life.</title>
        <authorList>
            <person name="Ahrendt S.R."/>
            <person name="Quandt C.A."/>
            <person name="Ciobanu D."/>
            <person name="Clum A."/>
            <person name="Salamov A."/>
            <person name="Andreopoulos B."/>
            <person name="Cheng J.F."/>
            <person name="Woyke T."/>
            <person name="Pelin A."/>
            <person name="Henrissat B."/>
            <person name="Reynolds N.K."/>
            <person name="Benny G.L."/>
            <person name="Smith M.E."/>
            <person name="James T.Y."/>
            <person name="Grigoriev I.V."/>
        </authorList>
    </citation>
    <scope>NUCLEOTIDE SEQUENCE [LARGE SCALE GENOMIC DNA]</scope>
    <source>
        <strain evidence="5">Baker2002</strain>
    </source>
</reference>
<proteinExistence type="inferred from homology"/>
<dbReference type="GO" id="GO:0005737">
    <property type="term" value="C:cytoplasm"/>
    <property type="evidence" value="ECO:0007669"/>
    <property type="project" value="UniProtKB-SubCell"/>
</dbReference>
<sequence>MNEVLLRGNNDIHFIITVNSDYQTTIHFKVKQTQLVQLEYKQQMKKFGITVHDINQFIGDEFEPREEYVVYFDNQHSPLFVKGMFTCITSYYAEGELFFESPWKLNIS</sequence>
<dbReference type="EMBL" id="ML004897">
    <property type="protein sequence ID" value="RKP28521.1"/>
    <property type="molecule type" value="Genomic_DNA"/>
</dbReference>